<protein>
    <recommendedName>
        <fullName evidence="3">Transposase</fullName>
    </recommendedName>
</protein>
<reference evidence="1 2" key="1">
    <citation type="journal article" date="2024" name="Int. J. Syst. Evol. Microbiol.">
        <title>Lacrimispora brassicae sp. nov. isolated from fermented cabbage, and proposal of Clostridium indicum Gundawar et al. 2019 and Clostridium methoxybenzovorans Mechichi et al. 1999 as heterotypic synonyms of Lacrimispora amygdalina (Parshina et al. 2003) Haas and Blanchard 2020 and Lacrimispora indolis (McClung and McCoy 1957) Haas and Blanchard 2020, respectively.</title>
        <authorList>
            <person name="Kobayashi H."/>
            <person name="Tanizawa Y."/>
            <person name="Sakamoto M."/>
            <person name="Ohkuma M."/>
            <person name="Tohno M."/>
        </authorList>
    </citation>
    <scope>NUCLEOTIDE SEQUENCE [LARGE SCALE GENOMIC DNA]</scope>
    <source>
        <strain evidence="1 2">DSM 12857</strain>
    </source>
</reference>
<proteinExistence type="predicted"/>
<organism evidence="1 2">
    <name type="scientific">Lacrimispora amygdalina</name>
    <dbReference type="NCBI Taxonomy" id="253257"/>
    <lineage>
        <taxon>Bacteria</taxon>
        <taxon>Bacillati</taxon>
        <taxon>Bacillota</taxon>
        <taxon>Clostridia</taxon>
        <taxon>Lachnospirales</taxon>
        <taxon>Lachnospiraceae</taxon>
        <taxon>Lacrimispora</taxon>
    </lineage>
</organism>
<dbReference type="Proteomes" id="UP001419084">
    <property type="component" value="Unassembled WGS sequence"/>
</dbReference>
<evidence type="ECO:0000313" key="1">
    <source>
        <dbReference type="EMBL" id="GLB32181.1"/>
    </source>
</evidence>
<dbReference type="EMBL" id="BRPJ01000087">
    <property type="protein sequence ID" value="GLB32181.1"/>
    <property type="molecule type" value="Genomic_DNA"/>
</dbReference>
<gene>
    <name evidence="1" type="ORF">LAD12857_41040</name>
</gene>
<keyword evidence="2" id="KW-1185">Reference proteome</keyword>
<name>A0ABQ5MBI9_9FIRM</name>
<evidence type="ECO:0000313" key="2">
    <source>
        <dbReference type="Proteomes" id="UP001419084"/>
    </source>
</evidence>
<sequence length="55" mass="6394">MITGPNYCIVSIVNLNVNFKSRDRLENLPEQDKYELYDKTGIRKDKLKAPRSPVL</sequence>
<accession>A0ABQ5MBI9</accession>
<evidence type="ECO:0008006" key="3">
    <source>
        <dbReference type="Google" id="ProtNLM"/>
    </source>
</evidence>
<comment type="caution">
    <text evidence="1">The sequence shown here is derived from an EMBL/GenBank/DDBJ whole genome shotgun (WGS) entry which is preliminary data.</text>
</comment>